<dbReference type="FunFam" id="1.25.40.10:FF:000381">
    <property type="entry name" value="Pentatricopeptide repeat-containing protein"/>
    <property type="match status" value="1"/>
</dbReference>
<evidence type="ECO:0000256" key="3">
    <source>
        <dbReference type="PROSITE-ProRule" id="PRU00708"/>
    </source>
</evidence>
<accession>A0A7J6H1J2</accession>
<dbReference type="PROSITE" id="PS51375">
    <property type="entry name" value="PPR"/>
    <property type="match status" value="4"/>
</dbReference>
<feature type="repeat" description="PPR" evidence="3">
    <location>
        <begin position="262"/>
        <end position="296"/>
    </location>
</feature>
<evidence type="ECO:0000313" key="5">
    <source>
        <dbReference type="EMBL" id="KAF4388269.1"/>
    </source>
</evidence>
<evidence type="ECO:0000256" key="1">
    <source>
        <dbReference type="ARBA" id="ARBA00006643"/>
    </source>
</evidence>
<dbReference type="GO" id="GO:0009451">
    <property type="term" value="P:RNA modification"/>
    <property type="evidence" value="ECO:0007669"/>
    <property type="project" value="InterPro"/>
</dbReference>
<dbReference type="InterPro" id="IPR011990">
    <property type="entry name" value="TPR-like_helical_dom_sf"/>
</dbReference>
<evidence type="ECO:0000256" key="2">
    <source>
        <dbReference type="ARBA" id="ARBA00022737"/>
    </source>
</evidence>
<dbReference type="Proteomes" id="UP000525078">
    <property type="component" value="Unassembled WGS sequence"/>
</dbReference>
<dbReference type="Pfam" id="PF20431">
    <property type="entry name" value="E_motif"/>
    <property type="match status" value="1"/>
</dbReference>
<dbReference type="Pfam" id="PF13041">
    <property type="entry name" value="PPR_2"/>
    <property type="match status" value="1"/>
</dbReference>
<comment type="similarity">
    <text evidence="1">Belongs to the PPR family. PCMP-H subfamily.</text>
</comment>
<dbReference type="InterPro" id="IPR032867">
    <property type="entry name" value="DYW_dom"/>
</dbReference>
<dbReference type="EMBL" id="JAATIP010000035">
    <property type="protein sequence ID" value="KAF4388269.1"/>
    <property type="molecule type" value="Genomic_DNA"/>
</dbReference>
<gene>
    <name evidence="5" type="ORF">F8388_021099</name>
</gene>
<feature type="domain" description="DYW" evidence="4">
    <location>
        <begin position="682"/>
        <end position="778"/>
    </location>
</feature>
<organism evidence="5 6">
    <name type="scientific">Cannabis sativa</name>
    <name type="common">Hemp</name>
    <name type="synonym">Marijuana</name>
    <dbReference type="NCBI Taxonomy" id="3483"/>
    <lineage>
        <taxon>Eukaryota</taxon>
        <taxon>Viridiplantae</taxon>
        <taxon>Streptophyta</taxon>
        <taxon>Embryophyta</taxon>
        <taxon>Tracheophyta</taxon>
        <taxon>Spermatophyta</taxon>
        <taxon>Magnoliopsida</taxon>
        <taxon>eudicotyledons</taxon>
        <taxon>Gunneridae</taxon>
        <taxon>Pentapetalae</taxon>
        <taxon>rosids</taxon>
        <taxon>fabids</taxon>
        <taxon>Rosales</taxon>
        <taxon>Cannabaceae</taxon>
        <taxon>Cannabis</taxon>
    </lineage>
</organism>
<dbReference type="PANTHER" id="PTHR47926:SF382">
    <property type="entry name" value="PENTACOTRIPEPTIDE-REPEAT REGION OF PRORP DOMAIN-CONTAINING PROTEIN"/>
    <property type="match status" value="1"/>
</dbReference>
<dbReference type="Pfam" id="PF01535">
    <property type="entry name" value="PPR"/>
    <property type="match status" value="7"/>
</dbReference>
<keyword evidence="2" id="KW-0677">Repeat</keyword>
<dbReference type="InterPro" id="IPR046960">
    <property type="entry name" value="PPR_At4g14850-like_plant"/>
</dbReference>
<comment type="caution">
    <text evidence="5">The sequence shown here is derived from an EMBL/GenBank/DDBJ whole genome shotgun (WGS) entry which is preliminary data.</text>
</comment>
<feature type="repeat" description="PPR" evidence="3">
    <location>
        <begin position="439"/>
        <end position="473"/>
    </location>
</feature>
<dbReference type="AlphaFoldDB" id="A0A7J6H1J2"/>
<evidence type="ECO:0000259" key="4">
    <source>
        <dbReference type="Pfam" id="PF14432"/>
    </source>
</evidence>
<dbReference type="InterPro" id="IPR046848">
    <property type="entry name" value="E_motif"/>
</dbReference>
<dbReference type="GO" id="GO:0008270">
    <property type="term" value="F:zinc ion binding"/>
    <property type="evidence" value="ECO:0007669"/>
    <property type="project" value="InterPro"/>
</dbReference>
<dbReference type="NCBIfam" id="TIGR00756">
    <property type="entry name" value="PPR"/>
    <property type="match status" value="4"/>
</dbReference>
<dbReference type="Gene3D" id="1.25.40.10">
    <property type="entry name" value="Tetratricopeptide repeat domain"/>
    <property type="match status" value="4"/>
</dbReference>
<name>A0A7J6H1J2_CANSA</name>
<dbReference type="InterPro" id="IPR002885">
    <property type="entry name" value="PPR_rpt"/>
</dbReference>
<dbReference type="GO" id="GO:0003723">
    <property type="term" value="F:RNA binding"/>
    <property type="evidence" value="ECO:0007669"/>
    <property type="project" value="InterPro"/>
</dbReference>
<sequence>MTLCQIDVEEKRLLDESTKSSYLYEQYAVNVREKWLSVELSTKFGSTNLPPPPESLTTPESHSLLNRVRLLATCGRLDQALSLFYANGETHCDQIYASLFHECARHGSLREGVSLHHYMVGHSPTTQHNLYVTNHLLNMYCKCGYLDYAHQLFDKMPERNLISWTALISGYAQCGLTDNCCRLFTRMLSEFRPNEFAFASVLTSCVEGYGQFGLQVHALALKMCLDACTYVGNALITMYKRSGICDGTTDAWTVFKFMEHRNTISWNSMISVFLFHGLRARAMDLFTQMHSKGISFDRTTLLSIFSSFLSNDNNTDMFFRFCFQMHCLTVKTGFVSEVKVATALIKAYSDLGGKAADCYKLFLETSCVWDIVSWTSIITIFAEREPEKALLLFSQLFQEGLVPDWYTYSIVLKACAGLVTERHASAVHSQVIKLSFEGDTVLANSLIHAYARCGSISMSKQVFDEIEDRDIISWNSMIKAYALHGQAREAIQLFCQINIKPDPTTFVALLSACSHAGLVEEGIKMFDCMQRSYSIVPQVDHYACMVDLYGRAGRIHEAEKLIDEMPMEPDSVIWSALIASCRKYGNTQLAKFAAVKLKQLEPRNSLGYVQMSNIQCYSGNFDEAGAVWNEMKDYRVRKEPGLSWVEVGNRVHEFASGGQRHPEREIICSKLERLIGKLKEMGYVPETNLALYDLEEEQKEEHLYHHSEKLALMFSVINEGHLNARGSVIRIVKNIRICVDCHNFMKLAANHLQREIMVRDSNRFHHFKDGICSCNDYW</sequence>
<evidence type="ECO:0000313" key="6">
    <source>
        <dbReference type="Proteomes" id="UP000525078"/>
    </source>
</evidence>
<dbReference type="Pfam" id="PF14432">
    <property type="entry name" value="DYW_deaminase"/>
    <property type="match status" value="1"/>
</dbReference>
<proteinExistence type="inferred from homology"/>
<feature type="repeat" description="PPR" evidence="3">
    <location>
        <begin position="129"/>
        <end position="163"/>
    </location>
</feature>
<dbReference type="FunFam" id="1.25.40.10:FF:001093">
    <property type="entry name" value="Pentatricopeptide repeat-containing protein At2g34400"/>
    <property type="match status" value="1"/>
</dbReference>
<protein>
    <recommendedName>
        <fullName evidence="4">DYW domain-containing protein</fullName>
    </recommendedName>
</protein>
<feature type="repeat" description="PPR" evidence="3">
    <location>
        <begin position="502"/>
        <end position="532"/>
    </location>
</feature>
<reference evidence="5 6" key="1">
    <citation type="journal article" date="2020" name="bioRxiv">
        <title>Sequence and annotation of 42 cannabis genomes reveals extensive copy number variation in cannabinoid synthesis and pathogen resistance genes.</title>
        <authorList>
            <person name="Mckernan K.J."/>
            <person name="Helbert Y."/>
            <person name="Kane L.T."/>
            <person name="Ebling H."/>
            <person name="Zhang L."/>
            <person name="Liu B."/>
            <person name="Eaton Z."/>
            <person name="Mclaughlin S."/>
            <person name="Kingan S."/>
            <person name="Baybayan P."/>
            <person name="Concepcion G."/>
            <person name="Jordan M."/>
            <person name="Riva A."/>
            <person name="Barbazuk W."/>
            <person name="Harkins T."/>
        </authorList>
    </citation>
    <scope>NUCLEOTIDE SEQUENCE [LARGE SCALE GENOMIC DNA]</scope>
    <source>
        <strain evidence="6">cv. Jamaican Lion 4</strain>
        <tissue evidence="5">Leaf</tissue>
    </source>
</reference>
<dbReference type="PANTHER" id="PTHR47926">
    <property type="entry name" value="PENTATRICOPEPTIDE REPEAT-CONTAINING PROTEIN"/>
    <property type="match status" value="1"/>
</dbReference>